<evidence type="ECO:0000256" key="6">
    <source>
        <dbReference type="ARBA" id="ARBA00023242"/>
    </source>
</evidence>
<reference evidence="10" key="1">
    <citation type="submission" date="2022-12" db="EMBL/GenBank/DDBJ databases">
        <authorList>
            <person name="Brejova B."/>
        </authorList>
    </citation>
    <scope>NUCLEOTIDE SEQUENCE</scope>
</reference>
<accession>A0A9W4TRX0</accession>
<dbReference type="InterPro" id="IPR052127">
    <property type="entry name" value="STE12_transcription_factor"/>
</dbReference>
<comment type="subcellular location">
    <subcellularLocation>
        <location evidence="1">Nucleus</location>
    </subcellularLocation>
</comment>
<protein>
    <recommendedName>
        <fullName evidence="9">C2H2-type domain-containing protein</fullName>
    </recommendedName>
</protein>
<evidence type="ECO:0000256" key="5">
    <source>
        <dbReference type="ARBA" id="ARBA00022833"/>
    </source>
</evidence>
<keyword evidence="5" id="KW-0862">Zinc</keyword>
<name>A0A9W4TRX0_9ASCO</name>
<evidence type="ECO:0000313" key="11">
    <source>
        <dbReference type="Proteomes" id="UP001152885"/>
    </source>
</evidence>
<organism evidence="10 11">
    <name type="scientific">Candida verbasci</name>
    <dbReference type="NCBI Taxonomy" id="1227364"/>
    <lineage>
        <taxon>Eukaryota</taxon>
        <taxon>Fungi</taxon>
        <taxon>Dikarya</taxon>
        <taxon>Ascomycota</taxon>
        <taxon>Saccharomycotina</taxon>
        <taxon>Pichiomycetes</taxon>
        <taxon>Debaryomycetaceae</taxon>
        <taxon>Candida/Lodderomyces clade</taxon>
        <taxon>Candida</taxon>
    </lineage>
</organism>
<keyword evidence="11" id="KW-1185">Reference proteome</keyword>
<feature type="compositionally biased region" description="Polar residues" evidence="8">
    <location>
        <begin position="504"/>
        <end position="522"/>
    </location>
</feature>
<keyword evidence="3" id="KW-0677">Repeat</keyword>
<keyword evidence="6" id="KW-0539">Nucleus</keyword>
<dbReference type="PANTHER" id="PTHR47427:SF2">
    <property type="entry name" value="C2H2-TYPE DOMAIN-CONTAINING PROTEIN"/>
    <property type="match status" value="1"/>
</dbReference>
<feature type="compositionally biased region" description="Basic residues" evidence="8">
    <location>
        <begin position="175"/>
        <end position="191"/>
    </location>
</feature>
<dbReference type="Proteomes" id="UP001152885">
    <property type="component" value="Unassembled WGS sequence"/>
</dbReference>
<feature type="region of interest" description="Disordered" evidence="8">
    <location>
        <begin position="1"/>
        <end position="39"/>
    </location>
</feature>
<sequence>MDLDQEVSSNNKGYPQQTQTQSQPQPPGQIYSNNFDSKWNNNNNNNNLYSPLNIDDINIMELDPNTTINFNNYDTTNTNIEQFPHLSSQQDQYNINNLNQINPQITINMPGAYNNNNEGMEIDDSPPFTIESDLYFEPQINDNNSIITSTNPINNQEDSSLMKQQQQVHAFNQHQHSHSRSHSHSHSHLHLSHQQLTTPTQPIENHNSPFDDSSRVSSFQNISYQQAIPNSFFINGRDLYFDDHDSNFTRGRLRNGSIDSYYAANVIQNQLQQQQNQINHVQQPTQNQKFNELSPITTTTSRSSSIHSTQPSFFSAQQYLTRNSFDQQQTTNSSLHRPSIDIYNRPSMDSQQSQQQQRNPRYTSFTNSITNMLPFMGDSKNQQQQNQIQRSPSNVNSSLQQQNIQSRHLIRSIFKTNILNNEQQQQQNIPFDENDSTTLPSDLSHDEYLIMSPKEEEFGIENPTKKIKKSKRSLFTRFKSSNAPGKQEVDEIPLLDETKENESSIDGPTLSANGSSGAPSIMTNNQVQTQIEDEPDYAALFSNVGKRKNIVSTGYRKPKIKKEESSSFFKNKNSNKTDVGSDKSSFLDDVSGNNVSITSSQESSIIEEPTESSSIATTSKRLLGISKKKSSNKFKSEIDEFVDEDDLESKAVTIASLNTPVATMISKGVEIEVDLASLDLPPDTKIFPTSIINNKNRTRGRKENKEADAIDSSKIYLCNYCSRRFKRHEHLKRHFRSLHTFNKPFDCSICHKKFSRSDNLNQHLKIHKQEEENKKEEEL</sequence>
<feature type="compositionally biased region" description="Polar residues" evidence="8">
    <location>
        <begin position="358"/>
        <end position="371"/>
    </location>
</feature>
<dbReference type="GO" id="GO:1990527">
    <property type="term" value="C:Tec1p-Ste12p-Dig1p complex"/>
    <property type="evidence" value="ECO:0007669"/>
    <property type="project" value="TreeGrafter"/>
</dbReference>
<feature type="compositionally biased region" description="Polar residues" evidence="8">
    <location>
        <begin position="197"/>
        <end position="214"/>
    </location>
</feature>
<dbReference type="SUPFAM" id="SSF57667">
    <property type="entry name" value="beta-beta-alpha zinc fingers"/>
    <property type="match status" value="1"/>
</dbReference>
<dbReference type="InterPro" id="IPR036236">
    <property type="entry name" value="Znf_C2H2_sf"/>
</dbReference>
<dbReference type="PROSITE" id="PS00028">
    <property type="entry name" value="ZINC_FINGER_C2H2_1"/>
    <property type="match status" value="2"/>
</dbReference>
<gene>
    <name evidence="10" type="ORF">CANVERA_P0393</name>
</gene>
<feature type="region of interest" description="Disordered" evidence="8">
    <location>
        <begin position="562"/>
        <end position="585"/>
    </location>
</feature>
<evidence type="ECO:0000313" key="10">
    <source>
        <dbReference type="EMBL" id="CAI5755877.1"/>
    </source>
</evidence>
<dbReference type="SMART" id="SM00355">
    <property type="entry name" value="ZnF_C2H2"/>
    <property type="match status" value="2"/>
</dbReference>
<proteinExistence type="predicted"/>
<keyword evidence="2" id="KW-0479">Metal-binding</keyword>
<evidence type="ECO:0000256" key="8">
    <source>
        <dbReference type="SAM" id="MobiDB-lite"/>
    </source>
</evidence>
<dbReference type="Gene3D" id="3.30.160.60">
    <property type="entry name" value="Classic Zinc Finger"/>
    <property type="match status" value="2"/>
</dbReference>
<dbReference type="GO" id="GO:0008270">
    <property type="term" value="F:zinc ion binding"/>
    <property type="evidence" value="ECO:0007669"/>
    <property type="project" value="UniProtKB-KW"/>
</dbReference>
<evidence type="ECO:0000259" key="9">
    <source>
        <dbReference type="PROSITE" id="PS50157"/>
    </source>
</evidence>
<evidence type="ECO:0000256" key="3">
    <source>
        <dbReference type="ARBA" id="ARBA00022737"/>
    </source>
</evidence>
<feature type="domain" description="C2H2-type" evidence="9">
    <location>
        <begin position="716"/>
        <end position="744"/>
    </location>
</feature>
<evidence type="ECO:0000256" key="7">
    <source>
        <dbReference type="PROSITE-ProRule" id="PRU00042"/>
    </source>
</evidence>
<feature type="region of interest" description="Disordered" evidence="8">
    <location>
        <begin position="479"/>
        <end position="522"/>
    </location>
</feature>
<feature type="compositionally biased region" description="Polar residues" evidence="8">
    <location>
        <begin position="30"/>
        <end position="39"/>
    </location>
</feature>
<feature type="compositionally biased region" description="Low complexity" evidence="8">
    <location>
        <begin position="566"/>
        <end position="576"/>
    </location>
</feature>
<feature type="compositionally biased region" description="Polar residues" evidence="8">
    <location>
        <begin position="1"/>
        <end position="14"/>
    </location>
</feature>
<feature type="region of interest" description="Disordered" evidence="8">
    <location>
        <begin position="326"/>
        <end position="403"/>
    </location>
</feature>
<evidence type="ECO:0000256" key="1">
    <source>
        <dbReference type="ARBA" id="ARBA00004123"/>
    </source>
</evidence>
<dbReference type="GO" id="GO:1990526">
    <property type="term" value="C:Ste12p-Dig1p-Dig2p complex"/>
    <property type="evidence" value="ECO:0007669"/>
    <property type="project" value="TreeGrafter"/>
</dbReference>
<dbReference type="FunFam" id="3.30.160.60:FF:000303">
    <property type="entry name" value="Zinc finger protein 41"/>
    <property type="match status" value="1"/>
</dbReference>
<feature type="compositionally biased region" description="Polar residues" evidence="8">
    <location>
        <begin position="390"/>
        <end position="403"/>
    </location>
</feature>
<keyword evidence="4 7" id="KW-0863">Zinc-finger</keyword>
<dbReference type="InterPro" id="IPR013087">
    <property type="entry name" value="Znf_C2H2_type"/>
</dbReference>
<feature type="domain" description="C2H2-type" evidence="9">
    <location>
        <begin position="745"/>
        <end position="772"/>
    </location>
</feature>
<dbReference type="OrthoDB" id="654211at2759"/>
<dbReference type="GO" id="GO:0005634">
    <property type="term" value="C:nucleus"/>
    <property type="evidence" value="ECO:0007669"/>
    <property type="project" value="UniProtKB-SubCell"/>
</dbReference>
<evidence type="ECO:0000256" key="2">
    <source>
        <dbReference type="ARBA" id="ARBA00022723"/>
    </source>
</evidence>
<dbReference type="GO" id="GO:1990837">
    <property type="term" value="F:sequence-specific double-stranded DNA binding"/>
    <property type="evidence" value="ECO:0007669"/>
    <property type="project" value="UniProtKB-ARBA"/>
</dbReference>
<dbReference type="AlphaFoldDB" id="A0A9W4TRX0"/>
<feature type="region of interest" description="Disordered" evidence="8">
    <location>
        <begin position="166"/>
        <end position="214"/>
    </location>
</feature>
<feature type="compositionally biased region" description="Polar residues" evidence="8">
    <location>
        <begin position="326"/>
        <end position="336"/>
    </location>
</feature>
<dbReference type="EMBL" id="CANTUO010000001">
    <property type="protein sequence ID" value="CAI5755877.1"/>
    <property type="molecule type" value="Genomic_DNA"/>
</dbReference>
<dbReference type="GO" id="GO:0003700">
    <property type="term" value="F:DNA-binding transcription factor activity"/>
    <property type="evidence" value="ECO:0007669"/>
    <property type="project" value="TreeGrafter"/>
</dbReference>
<evidence type="ECO:0000256" key="4">
    <source>
        <dbReference type="ARBA" id="ARBA00022771"/>
    </source>
</evidence>
<dbReference type="PANTHER" id="PTHR47427">
    <property type="entry name" value="PROTEIN STE12"/>
    <property type="match status" value="1"/>
</dbReference>
<dbReference type="PROSITE" id="PS50157">
    <property type="entry name" value="ZINC_FINGER_C2H2_2"/>
    <property type="match status" value="2"/>
</dbReference>
<comment type="caution">
    <text evidence="10">The sequence shown here is derived from an EMBL/GenBank/DDBJ whole genome shotgun (WGS) entry which is preliminary data.</text>
</comment>